<dbReference type="EC" id="1.14.13.227" evidence="1"/>
<organism evidence="5 6">
    <name type="scientific">Mycolicibacterium elephantis</name>
    <dbReference type="NCBI Taxonomy" id="81858"/>
    <lineage>
        <taxon>Bacteria</taxon>
        <taxon>Bacillati</taxon>
        <taxon>Actinomycetota</taxon>
        <taxon>Actinomycetes</taxon>
        <taxon>Mycobacteriales</taxon>
        <taxon>Mycobacteriaceae</taxon>
        <taxon>Mycolicibacterium</taxon>
    </lineage>
</organism>
<dbReference type="EMBL" id="MVHP01000002">
    <property type="protein sequence ID" value="ORA68657.1"/>
    <property type="molecule type" value="Genomic_DNA"/>
</dbReference>
<evidence type="ECO:0000256" key="3">
    <source>
        <dbReference type="ARBA" id="ARBA00023033"/>
    </source>
</evidence>
<dbReference type="GO" id="GO:0016709">
    <property type="term" value="F:oxidoreductase activity, acting on paired donors, with incorporation or reduction of molecular oxygen, NAD(P)H as one donor, and incorporation of one atom of oxygen"/>
    <property type="evidence" value="ECO:0007669"/>
    <property type="project" value="InterPro"/>
</dbReference>
<dbReference type="InterPro" id="IPR003430">
    <property type="entry name" value="Phenol_Hydrox"/>
</dbReference>
<dbReference type="PIRSF" id="PIRSF000040">
    <property type="entry name" value="MMOH_comp"/>
    <property type="match status" value="1"/>
</dbReference>
<keyword evidence="2" id="KW-0560">Oxidoreductase</keyword>
<dbReference type="STRING" id="81858.BST23_02145"/>
<keyword evidence="3" id="KW-0503">Monooxygenase</keyword>
<evidence type="ECO:0000313" key="6">
    <source>
        <dbReference type="Proteomes" id="UP000192772"/>
    </source>
</evidence>
<dbReference type="Proteomes" id="UP000192772">
    <property type="component" value="Unassembled WGS sequence"/>
</dbReference>
<dbReference type="OrthoDB" id="9806768at2"/>
<comment type="caution">
    <text evidence="5">The sequence shown here is derived from an EMBL/GenBank/DDBJ whole genome shotgun (WGS) entry which is preliminary data.</text>
</comment>
<evidence type="ECO:0000256" key="2">
    <source>
        <dbReference type="ARBA" id="ARBA00023002"/>
    </source>
</evidence>
<dbReference type="InterPro" id="IPR012078">
    <property type="entry name" value="MP_mOase_hydro"/>
</dbReference>
<proteinExistence type="predicted"/>
<evidence type="ECO:0000256" key="4">
    <source>
        <dbReference type="ARBA" id="ARBA00048941"/>
    </source>
</evidence>
<dbReference type="Gene3D" id="1.10.620.20">
    <property type="entry name" value="Ribonucleotide Reductase, subunit A"/>
    <property type="match status" value="1"/>
</dbReference>
<dbReference type="InterPro" id="IPR012348">
    <property type="entry name" value="RNR-like"/>
</dbReference>
<gene>
    <name evidence="5" type="ORF">BST23_02145</name>
</gene>
<evidence type="ECO:0000256" key="1">
    <source>
        <dbReference type="ARBA" id="ARBA00012710"/>
    </source>
</evidence>
<dbReference type="InterPro" id="IPR009078">
    <property type="entry name" value="Ferritin-like_SF"/>
</dbReference>
<name>A0A1X0D8G9_9MYCO</name>
<sequence>MANTYRRSLLNPEHDKEREPIETRRTAVYFANPYRRRLSEYEQVTLYAQPNPDWIRGGIGVGGWSTRFPGGRGAWENYFTEARCTDWFAFRDPEGRWQKPYVAEKADEWRTTSRLFNTAASQSLLRGADPRWLDTVIGEQLGAMVLHDYGVFMALTSGMRDSLVDTLRVAIVNWGLDYLDSAQQIQAEKVYLGQAVAEPITELEPARQVWLNHPAYAGARTFVEHLWRDGYDHIEVLFALALIYEPLFGRFVRQEFFYRLAPLHGDHLTPQVLWPSLRSAEAANTWSRELFERILGNDTEFGGYNRQLMAWWARRWLPRAVAAVADIAALYDATGAVQRFGVKPSRRIVETLAGEWVRDVAPIWESQLTPQDLLDAYDERATVGAAL</sequence>
<dbReference type="Pfam" id="PF02332">
    <property type="entry name" value="Phenol_Hydrox"/>
    <property type="match status" value="1"/>
</dbReference>
<dbReference type="AlphaFoldDB" id="A0A1X0D8G9"/>
<evidence type="ECO:0000313" key="5">
    <source>
        <dbReference type="EMBL" id="ORA68657.1"/>
    </source>
</evidence>
<dbReference type="RefSeq" id="WP_052761628.1">
    <property type="nucleotide sequence ID" value="NZ_LBNO01000083.1"/>
</dbReference>
<accession>A0A1X0D8G9</accession>
<reference evidence="5 6" key="1">
    <citation type="submission" date="2017-02" db="EMBL/GenBank/DDBJ databases">
        <title>The new phylogeny of genus Mycobacterium.</title>
        <authorList>
            <person name="Tortoli E."/>
            <person name="Trovato A."/>
            <person name="Cirillo D.M."/>
        </authorList>
    </citation>
    <scope>NUCLEOTIDE SEQUENCE [LARGE SCALE GENOMIC DNA]</scope>
    <source>
        <strain evidence="5 6">FI-09383</strain>
    </source>
</reference>
<dbReference type="SUPFAM" id="SSF47240">
    <property type="entry name" value="Ferritin-like"/>
    <property type="match status" value="1"/>
</dbReference>
<protein>
    <recommendedName>
        <fullName evidence="1">propane 2-monooxygenase</fullName>
        <ecNumber evidence="1">1.14.13.227</ecNumber>
    </recommendedName>
</protein>
<comment type="catalytic activity">
    <reaction evidence="4">
        <text>propane + NADH + O2 + H(+) = propan-2-ol + NAD(+) + H2O</text>
        <dbReference type="Rhea" id="RHEA:49992"/>
        <dbReference type="ChEBI" id="CHEBI:15377"/>
        <dbReference type="ChEBI" id="CHEBI:15378"/>
        <dbReference type="ChEBI" id="CHEBI:15379"/>
        <dbReference type="ChEBI" id="CHEBI:17824"/>
        <dbReference type="ChEBI" id="CHEBI:32879"/>
        <dbReference type="ChEBI" id="CHEBI:57540"/>
        <dbReference type="ChEBI" id="CHEBI:57945"/>
        <dbReference type="EC" id="1.14.13.227"/>
    </reaction>
</comment>